<organism evidence="3">
    <name type="scientific">Salvia miltiorrhiza</name>
    <name type="common">Chinese sage</name>
    <dbReference type="NCBI Taxonomy" id="226208"/>
    <lineage>
        <taxon>Eukaryota</taxon>
        <taxon>Viridiplantae</taxon>
        <taxon>Streptophyta</taxon>
        <taxon>Embryophyta</taxon>
        <taxon>Tracheophyta</taxon>
        <taxon>Spermatophyta</taxon>
        <taxon>Magnoliopsida</taxon>
        <taxon>eudicotyledons</taxon>
        <taxon>Gunneridae</taxon>
        <taxon>Pentapetalae</taxon>
        <taxon>asterids</taxon>
        <taxon>lamiids</taxon>
        <taxon>Lamiales</taxon>
        <taxon>Lamiaceae</taxon>
        <taxon>Nepetoideae</taxon>
        <taxon>Mentheae</taxon>
        <taxon>Salviinae</taxon>
        <taxon>Salvia</taxon>
        <taxon>Salvia incertae sedis</taxon>
    </lineage>
</organism>
<evidence type="ECO:0000256" key="1">
    <source>
        <dbReference type="SAM" id="MobiDB-lite"/>
    </source>
</evidence>
<dbReference type="SUPFAM" id="SSF52402">
    <property type="entry name" value="Adenine nucleotide alpha hydrolases-like"/>
    <property type="match status" value="1"/>
</dbReference>
<proteinExistence type="evidence at transcript level"/>
<reference evidence="4" key="2">
    <citation type="submission" date="2017-07" db="EMBL/GenBank/DDBJ databases">
        <authorList>
            <person name="Sun Z.S."/>
            <person name="Albrecht U."/>
            <person name="Echele G."/>
            <person name="Lee C.C."/>
        </authorList>
    </citation>
    <scope>NUCLEOTIDE SEQUENCE</scope>
</reference>
<feature type="compositionally biased region" description="Gly residues" evidence="1">
    <location>
        <begin position="78"/>
        <end position="88"/>
    </location>
</feature>
<feature type="region of interest" description="Disordered" evidence="1">
    <location>
        <begin position="205"/>
        <end position="233"/>
    </location>
</feature>
<dbReference type="AlphaFoldDB" id="A0A290YXT8"/>
<feature type="region of interest" description="Disordered" evidence="1">
    <location>
        <begin position="273"/>
        <end position="315"/>
    </location>
</feature>
<dbReference type="Gene3D" id="3.40.50.620">
    <property type="entry name" value="HUPs"/>
    <property type="match status" value="1"/>
</dbReference>
<dbReference type="EMBL" id="MF614069">
    <property type="protein sequence ID" value="ATE50936.1"/>
    <property type="molecule type" value="mRNA"/>
</dbReference>
<sequence>MEGDSAAARRVMVVADGSRESAGALQYALSHAVMDNDTLVLLHVEHAAPAKNAFGGLFKNPISPAASRLSGAASSGEGSVGRGGAGGGGGGGEVDFLDGMKRACAAAKPKLKVAVEKAEVAEGKDKAAVIVAHSAATNVELLIIGQKKNALSKSILGARRGLSFKGLADTAEYAIENSKCTCVAVQRKANGGYLLNKATISPNYCRDPGRRRPLLPRSRSPPPIDHGGEGGACLRRRSGQRQVQFPQQSAQDRDPGRRCPLCPCVHRRRDLGRRSRLPSRTRSHRRRRCSTLSRRARRSPKGCRRRQGFAAARRKSKEVESRERIVATIWGLGFQAALLLDIQAATTEIRARRPLQSPRIEGGGNTRRPAAAVSRYV</sequence>
<accession>A0A290YXT8</accession>
<dbReference type="InterPro" id="IPR014729">
    <property type="entry name" value="Rossmann-like_a/b/a_fold"/>
</dbReference>
<name>A0A290YXT8_SALMI</name>
<reference evidence="3" key="3">
    <citation type="submission" date="2017-08" db="EMBL/GenBank/DDBJ databases">
        <authorList>
            <person name="de Groot N.N."/>
        </authorList>
    </citation>
    <scope>NUCLEOTIDE SEQUENCE</scope>
</reference>
<feature type="region of interest" description="Disordered" evidence="1">
    <location>
        <begin position="356"/>
        <end position="377"/>
    </location>
</feature>
<dbReference type="PANTHER" id="PTHR47867:SF1">
    <property type="entry name" value="ADENINE NUCLEOTIDE ALPHA HYDROLASES-LIKE SUPERFAMILY PROTEIN"/>
    <property type="match status" value="1"/>
</dbReference>
<dbReference type="InterPro" id="IPR006016">
    <property type="entry name" value="UspA"/>
</dbReference>
<feature type="domain" description="UspA" evidence="2">
    <location>
        <begin position="9"/>
        <end position="185"/>
    </location>
</feature>
<feature type="region of interest" description="Disordered" evidence="1">
    <location>
        <begin position="69"/>
        <end position="88"/>
    </location>
</feature>
<dbReference type="Pfam" id="PF00582">
    <property type="entry name" value="Usp"/>
    <property type="match status" value="1"/>
</dbReference>
<evidence type="ECO:0000313" key="3">
    <source>
        <dbReference type="EMBL" id="ATE50936.1"/>
    </source>
</evidence>
<evidence type="ECO:0000313" key="4">
    <source>
        <dbReference type="EMBL" id="AWR88470.1"/>
    </source>
</evidence>
<evidence type="ECO:0000259" key="2">
    <source>
        <dbReference type="Pfam" id="PF00582"/>
    </source>
</evidence>
<reference evidence="3" key="1">
    <citation type="journal article" date="2017" name="Genes (Basel)">
        <title>Functional Characterization of Selected Universal Stress Protein from Salvia miltiorrhiza (SmUSP) in Escherichia coli.</title>
        <authorList>
            <person name="Wang X.F."/>
            <person name="Su J."/>
            <person name="Yang N."/>
            <person name="Zhang H."/>
            <person name="Cao X.Y."/>
            <person name="Kang J.F."/>
        </authorList>
    </citation>
    <scope>NUCLEOTIDE SEQUENCE</scope>
</reference>
<dbReference type="EMBL" id="MF489740">
    <property type="protein sequence ID" value="AWR88470.1"/>
    <property type="molecule type" value="mRNA"/>
</dbReference>
<protein>
    <submittedName>
        <fullName evidence="4">Universal stress protein 2</fullName>
    </submittedName>
    <submittedName>
        <fullName evidence="3">Universal stress protein 30</fullName>
    </submittedName>
</protein>
<dbReference type="PANTHER" id="PTHR47867">
    <property type="entry name" value="ADENINE NUCLEOTIDE ALPHA HYDROLASES-LIKE SUPERFAMILY PROTEIN"/>
    <property type="match status" value="1"/>
</dbReference>